<sequence>MQETAVHLCLHCAFATQVWEQIRDWSNDRIQLPILGCTIEEWWTASLRSLMQKQRRLTVAVLMYTGWKYGRKGIDVFLKDKRRHHCKLRATSRRRLDCAASMRQAGCILVLFNV</sequence>
<dbReference type="EMBL" id="CM016552">
    <property type="protein sequence ID" value="TKW40926.1"/>
    <property type="molecule type" value="Genomic_DNA"/>
</dbReference>
<evidence type="ECO:0000313" key="1">
    <source>
        <dbReference type="EMBL" id="TKW40926.1"/>
    </source>
</evidence>
<keyword evidence="2" id="KW-1185">Reference proteome</keyword>
<evidence type="ECO:0008006" key="3">
    <source>
        <dbReference type="Google" id="ProtNLM"/>
    </source>
</evidence>
<gene>
    <name evidence="1" type="ORF">SEVIR_1G279400v2</name>
</gene>
<dbReference type="Proteomes" id="UP000298652">
    <property type="component" value="Chromosome 1"/>
</dbReference>
<name>A0A4V6DD95_SETVI</name>
<organism evidence="1 2">
    <name type="scientific">Setaria viridis</name>
    <name type="common">Green bristlegrass</name>
    <name type="synonym">Setaria italica subsp. viridis</name>
    <dbReference type="NCBI Taxonomy" id="4556"/>
    <lineage>
        <taxon>Eukaryota</taxon>
        <taxon>Viridiplantae</taxon>
        <taxon>Streptophyta</taxon>
        <taxon>Embryophyta</taxon>
        <taxon>Tracheophyta</taxon>
        <taxon>Spermatophyta</taxon>
        <taxon>Magnoliopsida</taxon>
        <taxon>Liliopsida</taxon>
        <taxon>Poales</taxon>
        <taxon>Poaceae</taxon>
        <taxon>PACMAD clade</taxon>
        <taxon>Panicoideae</taxon>
        <taxon>Panicodae</taxon>
        <taxon>Paniceae</taxon>
        <taxon>Cenchrinae</taxon>
        <taxon>Setaria</taxon>
    </lineage>
</organism>
<dbReference type="AlphaFoldDB" id="A0A4V6DD95"/>
<protein>
    <recommendedName>
        <fullName evidence="3">Reverse transcriptase zinc-binding domain-containing protein</fullName>
    </recommendedName>
</protein>
<reference evidence="1" key="1">
    <citation type="submission" date="2019-03" db="EMBL/GenBank/DDBJ databases">
        <title>WGS assembly of Setaria viridis.</title>
        <authorList>
            <person name="Huang P."/>
            <person name="Jenkins J."/>
            <person name="Grimwood J."/>
            <person name="Barry K."/>
            <person name="Healey A."/>
            <person name="Mamidi S."/>
            <person name="Sreedasyam A."/>
            <person name="Shu S."/>
            <person name="Feldman M."/>
            <person name="Wu J."/>
            <person name="Yu Y."/>
            <person name="Chen C."/>
            <person name="Johnson J."/>
            <person name="Rokhsar D."/>
            <person name="Baxter I."/>
            <person name="Schmutz J."/>
            <person name="Brutnell T."/>
            <person name="Kellogg E."/>
        </authorList>
    </citation>
    <scope>NUCLEOTIDE SEQUENCE [LARGE SCALE GENOMIC DNA]</scope>
</reference>
<accession>A0A4V6DD95</accession>
<evidence type="ECO:0000313" key="2">
    <source>
        <dbReference type="Proteomes" id="UP000298652"/>
    </source>
</evidence>
<dbReference type="Gramene" id="TKW40926">
    <property type="protein sequence ID" value="TKW40926"/>
    <property type="gene ID" value="SEVIR_1G279400v2"/>
</dbReference>
<proteinExistence type="predicted"/>